<dbReference type="Proteomes" id="UP000661077">
    <property type="component" value="Unassembled WGS sequence"/>
</dbReference>
<dbReference type="SUPFAM" id="SSF63411">
    <property type="entry name" value="LuxS/MPP-like metallohydrolase"/>
    <property type="match status" value="2"/>
</dbReference>
<accession>A0ABS1WSA4</accession>
<dbReference type="InterPro" id="IPR011249">
    <property type="entry name" value="Metalloenz_LuxS/M16"/>
</dbReference>
<evidence type="ECO:0000256" key="2">
    <source>
        <dbReference type="SAM" id="MobiDB-lite"/>
    </source>
</evidence>
<evidence type="ECO:0000256" key="1">
    <source>
        <dbReference type="ARBA" id="ARBA00007261"/>
    </source>
</evidence>
<dbReference type="Pfam" id="PF00675">
    <property type="entry name" value="Peptidase_M16"/>
    <property type="match status" value="1"/>
</dbReference>
<dbReference type="InterPro" id="IPR011765">
    <property type="entry name" value="Pept_M16_N"/>
</dbReference>
<evidence type="ECO:0000259" key="3">
    <source>
        <dbReference type="Pfam" id="PF00675"/>
    </source>
</evidence>
<dbReference type="EMBL" id="JAEVLS010000001">
    <property type="protein sequence ID" value="MBM0103832.1"/>
    <property type="molecule type" value="Genomic_DNA"/>
</dbReference>
<reference evidence="5 6" key="1">
    <citation type="journal article" date="2021" name="Int. J. Syst. Evol. Microbiol.">
        <title>Steroidobacter gossypii sp. nov., isolated from soil of cotton cropping field.</title>
        <authorList>
            <person name="Huang R."/>
            <person name="Yang S."/>
            <person name="Zhen C."/>
            <person name="Liu W."/>
        </authorList>
    </citation>
    <scope>NUCLEOTIDE SEQUENCE [LARGE SCALE GENOMIC DNA]</scope>
    <source>
        <strain evidence="5 6">S1-65</strain>
    </source>
</reference>
<dbReference type="PANTHER" id="PTHR11851">
    <property type="entry name" value="METALLOPROTEASE"/>
    <property type="match status" value="1"/>
</dbReference>
<comment type="similarity">
    <text evidence="1">Belongs to the peptidase M16 family.</text>
</comment>
<dbReference type="InterPro" id="IPR050361">
    <property type="entry name" value="MPP/UQCRC_Complex"/>
</dbReference>
<comment type="caution">
    <text evidence="5">The sequence shown here is derived from an EMBL/GenBank/DDBJ whole genome shotgun (WGS) entry which is preliminary data.</text>
</comment>
<feature type="domain" description="Peptidase M16 C-terminal" evidence="4">
    <location>
        <begin position="210"/>
        <end position="386"/>
    </location>
</feature>
<dbReference type="InterPro" id="IPR007863">
    <property type="entry name" value="Peptidase_M16_C"/>
</dbReference>
<dbReference type="PANTHER" id="PTHR11851:SF49">
    <property type="entry name" value="MITOCHONDRIAL-PROCESSING PEPTIDASE SUBUNIT ALPHA"/>
    <property type="match status" value="1"/>
</dbReference>
<feature type="domain" description="Peptidase M16 N-terminal" evidence="3">
    <location>
        <begin position="68"/>
        <end position="201"/>
    </location>
</feature>
<organism evidence="5 6">
    <name type="scientific">Steroidobacter gossypii</name>
    <dbReference type="NCBI Taxonomy" id="2805490"/>
    <lineage>
        <taxon>Bacteria</taxon>
        <taxon>Pseudomonadati</taxon>
        <taxon>Pseudomonadota</taxon>
        <taxon>Gammaproteobacteria</taxon>
        <taxon>Steroidobacterales</taxon>
        <taxon>Steroidobacteraceae</taxon>
        <taxon>Steroidobacter</taxon>
    </lineage>
</organism>
<dbReference type="Gene3D" id="3.30.830.10">
    <property type="entry name" value="Metalloenzyme, LuxS/M16 peptidase-like"/>
    <property type="match status" value="2"/>
</dbReference>
<evidence type="ECO:0000313" key="5">
    <source>
        <dbReference type="EMBL" id="MBM0103832.1"/>
    </source>
</evidence>
<dbReference type="Pfam" id="PF05193">
    <property type="entry name" value="Peptidase_M16_C"/>
    <property type="match status" value="1"/>
</dbReference>
<evidence type="ECO:0000259" key="4">
    <source>
        <dbReference type="Pfam" id="PF05193"/>
    </source>
</evidence>
<proteinExistence type="inferred from homology"/>
<keyword evidence="6" id="KW-1185">Reference proteome</keyword>
<evidence type="ECO:0000313" key="6">
    <source>
        <dbReference type="Proteomes" id="UP000661077"/>
    </source>
</evidence>
<sequence length="468" mass="51581">MSFSSRVSGRVSGRVPGRVSRLMVWGLALLAPAAFAQVVPGAKEVRATTLANGMQILIWPDHDIPNVALYNWVRAGSRNEVPGITGLAHFFEHMMFNGTSKRAPGEFDQVLEANGARNNAFTSDDVTVYQDWFPRTALETVFELEADRLRNLSFDPKVVESEREVVHSERRLRVDDSHQGRLQEQVQATAFVAHPYGIPTIGWPSDILSWSIDDLKTFFATYYAPNNCTLILVGDVEPEEVIALAKKYLEPIPAHQPPKPVKTVEPEQLGERRVMVHAEAQTPLVQIAYHGISGADPRRPALDLLTRVLTDGDASRLRRSLVEEQKLAISADSYFTAGFDPGLVWFFLSLPAGGDAHKAEAEFTRQIERVIKEGVTKEELARARSQALADFWRGLTTIDGKAQALGTFAVLQGGHEKLFDAPRAYEAVTQADLQNVAAELLRQTNRTVGVLNSPPPSNELQTSAGAAQ</sequence>
<name>A0ABS1WSA4_9GAMM</name>
<protein>
    <submittedName>
        <fullName evidence="5">Insulinase family protein</fullName>
    </submittedName>
</protein>
<feature type="compositionally biased region" description="Polar residues" evidence="2">
    <location>
        <begin position="458"/>
        <end position="468"/>
    </location>
</feature>
<gene>
    <name evidence="5" type="ORF">JM946_03715</name>
</gene>
<feature type="region of interest" description="Disordered" evidence="2">
    <location>
        <begin position="448"/>
        <end position="468"/>
    </location>
</feature>